<dbReference type="EMBL" id="KQ976403">
    <property type="protein sequence ID" value="KYM92166.1"/>
    <property type="molecule type" value="Genomic_DNA"/>
</dbReference>
<dbReference type="AlphaFoldDB" id="A0A195BW26"/>
<feature type="compositionally biased region" description="Basic and acidic residues" evidence="1">
    <location>
        <begin position="83"/>
        <end position="93"/>
    </location>
</feature>
<name>A0A195BW26_9HYME</name>
<evidence type="ECO:0000313" key="2">
    <source>
        <dbReference type="EMBL" id="KYM92166.1"/>
    </source>
</evidence>
<evidence type="ECO:0000256" key="1">
    <source>
        <dbReference type="SAM" id="MobiDB-lite"/>
    </source>
</evidence>
<sequence length="108" mass="11593">MSVAARPKANSAFAEPSLRKVRPILEREKVEIRAVGVSNLNAALSCHGVTPSERSVGGGYGPTSRPKQTQRKTSRKAWTGGKASHERKRETHAGKTRLMTAQSPGADT</sequence>
<evidence type="ECO:0000313" key="3">
    <source>
        <dbReference type="Proteomes" id="UP000078540"/>
    </source>
</evidence>
<keyword evidence="3" id="KW-1185">Reference proteome</keyword>
<protein>
    <submittedName>
        <fullName evidence="2">Uncharacterized protein</fullName>
    </submittedName>
</protein>
<feature type="region of interest" description="Disordered" evidence="1">
    <location>
        <begin position="48"/>
        <end position="108"/>
    </location>
</feature>
<accession>A0A195BW26</accession>
<feature type="compositionally biased region" description="Polar residues" evidence="1">
    <location>
        <begin position="99"/>
        <end position="108"/>
    </location>
</feature>
<organism evidence="2 3">
    <name type="scientific">Atta colombica</name>
    <dbReference type="NCBI Taxonomy" id="520822"/>
    <lineage>
        <taxon>Eukaryota</taxon>
        <taxon>Metazoa</taxon>
        <taxon>Ecdysozoa</taxon>
        <taxon>Arthropoda</taxon>
        <taxon>Hexapoda</taxon>
        <taxon>Insecta</taxon>
        <taxon>Pterygota</taxon>
        <taxon>Neoptera</taxon>
        <taxon>Endopterygota</taxon>
        <taxon>Hymenoptera</taxon>
        <taxon>Apocrita</taxon>
        <taxon>Aculeata</taxon>
        <taxon>Formicoidea</taxon>
        <taxon>Formicidae</taxon>
        <taxon>Myrmicinae</taxon>
        <taxon>Atta</taxon>
    </lineage>
</organism>
<reference evidence="2 3" key="1">
    <citation type="submission" date="2015-09" db="EMBL/GenBank/DDBJ databases">
        <title>Atta colombica WGS genome.</title>
        <authorList>
            <person name="Nygaard S."/>
            <person name="Hu H."/>
            <person name="Boomsma J."/>
            <person name="Zhang G."/>
        </authorList>
    </citation>
    <scope>NUCLEOTIDE SEQUENCE [LARGE SCALE GENOMIC DNA]</scope>
    <source>
        <strain evidence="2">Treedump-2</strain>
        <tissue evidence="2">Whole body</tissue>
    </source>
</reference>
<proteinExistence type="predicted"/>
<dbReference type="Proteomes" id="UP000078540">
    <property type="component" value="Unassembled WGS sequence"/>
</dbReference>
<gene>
    <name evidence="2" type="ORF">ALC53_01229</name>
</gene>